<feature type="domain" description="KIB1-4 beta-propeller" evidence="1">
    <location>
        <begin position="74"/>
        <end position="342"/>
    </location>
</feature>
<dbReference type="InterPro" id="IPR005174">
    <property type="entry name" value="KIB1-4_b-propeller"/>
</dbReference>
<evidence type="ECO:0000313" key="2">
    <source>
        <dbReference type="EMBL" id="KFK23917.1"/>
    </source>
</evidence>
<keyword evidence="3" id="KW-1185">Reference proteome</keyword>
<reference evidence="3" key="1">
    <citation type="journal article" date="2015" name="Nat. Plants">
        <title>Genome expansion of Arabis alpina linked with retrotransposition and reduced symmetric DNA methylation.</title>
        <authorList>
            <person name="Willing E.M."/>
            <person name="Rawat V."/>
            <person name="Mandakova T."/>
            <person name="Maumus F."/>
            <person name="James G.V."/>
            <person name="Nordstroem K.J."/>
            <person name="Becker C."/>
            <person name="Warthmann N."/>
            <person name="Chica C."/>
            <person name="Szarzynska B."/>
            <person name="Zytnicki M."/>
            <person name="Albani M.C."/>
            <person name="Kiefer C."/>
            <person name="Bergonzi S."/>
            <person name="Castaings L."/>
            <person name="Mateos J.L."/>
            <person name="Berns M.C."/>
            <person name="Bujdoso N."/>
            <person name="Piofczyk T."/>
            <person name="de Lorenzo L."/>
            <person name="Barrero-Sicilia C."/>
            <person name="Mateos I."/>
            <person name="Piednoel M."/>
            <person name="Hagmann J."/>
            <person name="Chen-Min-Tao R."/>
            <person name="Iglesias-Fernandez R."/>
            <person name="Schuster S.C."/>
            <person name="Alonso-Blanco C."/>
            <person name="Roudier F."/>
            <person name="Carbonero P."/>
            <person name="Paz-Ares J."/>
            <person name="Davis S.J."/>
            <person name="Pecinka A."/>
            <person name="Quesneville H."/>
            <person name="Colot V."/>
            <person name="Lysak M.A."/>
            <person name="Weigel D."/>
            <person name="Coupland G."/>
            <person name="Schneeberger K."/>
        </authorList>
    </citation>
    <scope>NUCLEOTIDE SEQUENCE [LARGE SCALE GENOMIC DNA]</scope>
    <source>
        <strain evidence="3">cv. Pajares</strain>
    </source>
</reference>
<dbReference type="OrthoDB" id="642536at2759"/>
<dbReference type="Proteomes" id="UP000029120">
    <property type="component" value="Unassembled WGS sequence"/>
</dbReference>
<dbReference type="InterPro" id="IPR050942">
    <property type="entry name" value="F-box_BR-signaling"/>
</dbReference>
<name>A0A087G215_ARAAL</name>
<proteinExistence type="predicted"/>
<protein>
    <recommendedName>
        <fullName evidence="1">KIB1-4 beta-propeller domain-containing protein</fullName>
    </recommendedName>
</protein>
<dbReference type="PANTHER" id="PTHR44259:SF105">
    <property type="entry name" value="DUF295 DOMAIN-CONTAINING PROTEIN"/>
    <property type="match status" value="1"/>
</dbReference>
<sequence length="368" mass="41434">MSQLLLRLAKISSSSIWKKKKHHGLCFSEFRSLSTAATPYLLYGETEKYEMTLSCEPLVDLNLYDPRKDETVSFPDRTLTKPLLASMKVGSSRGWVLAKNLYDSTLHLTNMYNPCASASSRKVISLPPIKEGIFRISLSASPDQEDCVVAAKSTGKSISMCRLGDSDWTPIKTPFYGSKMIYSERDGKFYLHNESKEEYSGPIDLVDTSSGFPQVSVYQSFPYSEIPKSRLEQLSSTIKSQHIVESPSGESFIVHWHYECLNIEELETLSPPYQSYTEKLRGFVVFRQDPEQRIASYTEDIGGLCIFLGGNEAFCVSATEYPGLKPNSIYFASFETGFGFYDLSSNTVHQVINLPPFACNYKWLAPLQ</sequence>
<dbReference type="PANTHER" id="PTHR44259">
    <property type="entry name" value="OS07G0183000 PROTEIN-RELATED"/>
    <property type="match status" value="1"/>
</dbReference>
<organism evidence="2 3">
    <name type="scientific">Arabis alpina</name>
    <name type="common">Alpine rock-cress</name>
    <dbReference type="NCBI Taxonomy" id="50452"/>
    <lineage>
        <taxon>Eukaryota</taxon>
        <taxon>Viridiplantae</taxon>
        <taxon>Streptophyta</taxon>
        <taxon>Embryophyta</taxon>
        <taxon>Tracheophyta</taxon>
        <taxon>Spermatophyta</taxon>
        <taxon>Magnoliopsida</taxon>
        <taxon>eudicotyledons</taxon>
        <taxon>Gunneridae</taxon>
        <taxon>Pentapetalae</taxon>
        <taxon>rosids</taxon>
        <taxon>malvids</taxon>
        <taxon>Brassicales</taxon>
        <taxon>Brassicaceae</taxon>
        <taxon>Arabideae</taxon>
        <taxon>Arabis</taxon>
    </lineage>
</organism>
<dbReference type="Gramene" id="KFK23917">
    <property type="protein sequence ID" value="KFK23917"/>
    <property type="gene ID" value="AALP_AAs74908U000200"/>
</dbReference>
<dbReference type="Pfam" id="PF03478">
    <property type="entry name" value="Beta-prop_KIB1-4"/>
    <property type="match status" value="1"/>
</dbReference>
<dbReference type="EMBL" id="KL973819">
    <property type="protein sequence ID" value="KFK23917.1"/>
    <property type="molecule type" value="Genomic_DNA"/>
</dbReference>
<dbReference type="OMA" id="WFVERFT"/>
<accession>A0A087G215</accession>
<evidence type="ECO:0000313" key="3">
    <source>
        <dbReference type="Proteomes" id="UP000029120"/>
    </source>
</evidence>
<dbReference type="AlphaFoldDB" id="A0A087G215"/>
<gene>
    <name evidence="2" type="ORF">AALP_AAs74908U000200</name>
</gene>
<evidence type="ECO:0000259" key="1">
    <source>
        <dbReference type="Pfam" id="PF03478"/>
    </source>
</evidence>